<evidence type="ECO:0000259" key="2">
    <source>
        <dbReference type="PROSITE" id="PS51411"/>
    </source>
</evidence>
<dbReference type="EMBL" id="HE573026">
    <property type="protein sequence ID" value="CCC52086.1"/>
    <property type="molecule type" value="Genomic_DNA"/>
</dbReference>
<accession>G0U876</accession>
<feature type="domain" description="PSP1 C-terminal" evidence="2">
    <location>
        <begin position="491"/>
        <end position="585"/>
    </location>
</feature>
<evidence type="ECO:0000256" key="1">
    <source>
        <dbReference type="SAM" id="MobiDB-lite"/>
    </source>
</evidence>
<organism evidence="3">
    <name type="scientific">Trypanosoma vivax (strain Y486)</name>
    <dbReference type="NCBI Taxonomy" id="1055687"/>
    <lineage>
        <taxon>Eukaryota</taxon>
        <taxon>Discoba</taxon>
        <taxon>Euglenozoa</taxon>
        <taxon>Kinetoplastea</taxon>
        <taxon>Metakinetoplastina</taxon>
        <taxon>Trypanosomatida</taxon>
        <taxon>Trypanosomatidae</taxon>
        <taxon>Trypanosoma</taxon>
        <taxon>Duttonella</taxon>
    </lineage>
</organism>
<evidence type="ECO:0000313" key="3">
    <source>
        <dbReference type="EMBL" id="CCC52086.1"/>
    </source>
</evidence>
<dbReference type="Pfam" id="PF04468">
    <property type="entry name" value="PSP1"/>
    <property type="match status" value="1"/>
</dbReference>
<feature type="region of interest" description="Disordered" evidence="1">
    <location>
        <begin position="176"/>
        <end position="196"/>
    </location>
</feature>
<sequence length="626" mass="67962">MRCFTEGGPVSDYGSPLGAKSLHPAGSANGVPVNGPIVESCSGGEEYNCNVDGGSKSSSTTSQFAIFDSDSYYSNVMATDLFQGCALGIYYDGCNNGGAQPHHSPYPPSHSSNRFCSVEETFCAPRCWWLSSSQQEGLGSSSQRGACGAHSIYSGSHDNGDLLRRNTPLSPIETAHTTRGSMSHNRMHNASTGATTPTSLCEARTAYSTTNTPPLAGKPVIVHMGTEADANVTVSIKQRIRAQTLRNANRSTACGRVLASFPQHSVDSKNPNQRFNSVNRNLTAALMSNTPFGDVLCSTKSFDSLVNSPTCEEFMEGQLSFGGGMAGYDKWECVAKSCPLSAGQFRRDGVMVGLPEVVVGRSGGCEGPLNEEKLLVVVVKGRYQYRRYCTSMMDLSVGMLVIVEGDRGPDAGTVYRVEGIVGVGEVFRPPNVGGVADAEEAQSQLRQPEENFDSSTTMEVGPVVSADKKAISNTRSNSQSTGGLCFPASLNRVIRVACLKDVERLEFLRTEEAKILPDVRHIVGSSTQHMVSVSDIVTEDVEFQYDHQKVTVYLRRPDRASFINFRRMQRRLHRFLKCRIWIAYMDEVEAEVEACLAGHTVVHKMAFRTRRASCQCSPFDSRSEAA</sequence>
<gene>
    <name evidence="3" type="ORF">TVY486_1011290</name>
</gene>
<proteinExistence type="predicted"/>
<dbReference type="AlphaFoldDB" id="G0U876"/>
<dbReference type="VEuPathDB" id="TriTrypDB:TvY486_1011290"/>
<dbReference type="PANTHER" id="PTHR43830">
    <property type="entry name" value="PROTEIN PSP1"/>
    <property type="match status" value="1"/>
</dbReference>
<protein>
    <recommendedName>
        <fullName evidence="2">PSP1 C-terminal domain-containing protein</fullName>
    </recommendedName>
</protein>
<dbReference type="GO" id="GO:0005737">
    <property type="term" value="C:cytoplasm"/>
    <property type="evidence" value="ECO:0007669"/>
    <property type="project" value="TreeGrafter"/>
</dbReference>
<reference evidence="3" key="1">
    <citation type="journal article" date="2012" name="Proc. Natl. Acad. Sci. U.S.A.">
        <title>Antigenic diversity is generated by distinct evolutionary mechanisms in African trypanosome species.</title>
        <authorList>
            <person name="Jackson A.P."/>
            <person name="Berry A."/>
            <person name="Aslett M."/>
            <person name="Allison H.C."/>
            <person name="Burton P."/>
            <person name="Vavrova-Anderson J."/>
            <person name="Brown R."/>
            <person name="Browne H."/>
            <person name="Corton N."/>
            <person name="Hauser H."/>
            <person name="Gamble J."/>
            <person name="Gilderthorp R."/>
            <person name="Marcello L."/>
            <person name="McQuillan J."/>
            <person name="Otto T.D."/>
            <person name="Quail M.A."/>
            <person name="Sanders M.J."/>
            <person name="van Tonder A."/>
            <person name="Ginger M.L."/>
            <person name="Field M.C."/>
            <person name="Barry J.D."/>
            <person name="Hertz-Fowler C."/>
            <person name="Berriman M."/>
        </authorList>
    </citation>
    <scope>NUCLEOTIDE SEQUENCE</scope>
    <source>
        <strain evidence="3">Y486</strain>
    </source>
</reference>
<name>G0U876_TRYVY</name>
<dbReference type="PANTHER" id="PTHR43830:SF17">
    <property type="entry name" value="PSP1 C-TERMINAL DOMAIN-CONTAINING PROTEIN"/>
    <property type="match status" value="1"/>
</dbReference>
<dbReference type="PROSITE" id="PS51411">
    <property type="entry name" value="PSP1_C"/>
    <property type="match status" value="1"/>
</dbReference>
<dbReference type="InterPro" id="IPR007557">
    <property type="entry name" value="PSP1_C"/>
</dbReference>
<dbReference type="InterPro" id="IPR047767">
    <property type="entry name" value="PSP1-like"/>
</dbReference>